<evidence type="ECO:0000256" key="4">
    <source>
        <dbReference type="ARBA" id="ARBA00022741"/>
    </source>
</evidence>
<evidence type="ECO:0000256" key="2">
    <source>
        <dbReference type="ARBA" id="ARBA00012274"/>
    </source>
</evidence>
<keyword evidence="3" id="KW-0237">DNA synthesis</keyword>
<keyword evidence="8" id="KW-1185">Reference proteome</keyword>
<evidence type="ECO:0000313" key="7">
    <source>
        <dbReference type="EMBL" id="SDP33523.1"/>
    </source>
</evidence>
<evidence type="ECO:0000256" key="1">
    <source>
        <dbReference type="ARBA" id="ARBA00007405"/>
    </source>
</evidence>
<evidence type="ECO:0000256" key="5">
    <source>
        <dbReference type="ARBA" id="ARBA00047754"/>
    </source>
</evidence>
<name>A0A1H0RVT6_9BACT</name>
<sequence>MAQKACRFCGSTEKITKVKKRFSACEKCRPAVYAVLNTPDVVEQVWPLLQDRAILPQVRRIKIPWRTEIAEELEAKRFRTFDRESNKWYLVVSVFNEKPVELFVTSPRENDHRLQSSLANLTALTRLVSLMLRHLFIGEQITLEKIVTQLGRSSRQKNDLPDLVKNVLHDNYLEDEKTS</sequence>
<dbReference type="EC" id="1.17.4.1" evidence="2"/>
<feature type="domain" description="TSCPD" evidence="6">
    <location>
        <begin position="81"/>
        <end position="170"/>
    </location>
</feature>
<dbReference type="STRING" id="91360.SAMN05660330_02445"/>
<dbReference type="Pfam" id="PF12637">
    <property type="entry name" value="TSCPD"/>
    <property type="match status" value="1"/>
</dbReference>
<evidence type="ECO:0000313" key="8">
    <source>
        <dbReference type="Proteomes" id="UP000199073"/>
    </source>
</evidence>
<dbReference type="Proteomes" id="UP000199073">
    <property type="component" value="Unassembled WGS sequence"/>
</dbReference>
<evidence type="ECO:0000256" key="3">
    <source>
        <dbReference type="ARBA" id="ARBA00022634"/>
    </source>
</evidence>
<gene>
    <name evidence="7" type="ORF">SAMN05660330_02445</name>
</gene>
<dbReference type="RefSeq" id="WP_092223203.1">
    <property type="nucleotide sequence ID" value="NZ_FNJI01000016.1"/>
</dbReference>
<dbReference type="InterPro" id="IPR024434">
    <property type="entry name" value="TSCPD_dom"/>
</dbReference>
<dbReference type="EMBL" id="FNJI01000016">
    <property type="protein sequence ID" value="SDP33523.1"/>
    <property type="molecule type" value="Genomic_DNA"/>
</dbReference>
<dbReference type="GO" id="GO:0004748">
    <property type="term" value="F:ribonucleoside-diphosphate reductase activity, thioredoxin disulfide as acceptor"/>
    <property type="evidence" value="ECO:0007669"/>
    <property type="project" value="UniProtKB-EC"/>
</dbReference>
<evidence type="ECO:0000259" key="6">
    <source>
        <dbReference type="Pfam" id="PF12637"/>
    </source>
</evidence>
<dbReference type="AlphaFoldDB" id="A0A1H0RVT6"/>
<accession>A0A1H0RVT6</accession>
<dbReference type="GO" id="GO:0071897">
    <property type="term" value="P:DNA biosynthetic process"/>
    <property type="evidence" value="ECO:0007669"/>
    <property type="project" value="UniProtKB-KW"/>
</dbReference>
<comment type="catalytic activity">
    <reaction evidence="5">
        <text>a 2'-deoxyribonucleoside 5'-diphosphate + [thioredoxin]-disulfide + H2O = a ribonucleoside 5'-diphosphate + [thioredoxin]-dithiol</text>
        <dbReference type="Rhea" id="RHEA:23252"/>
        <dbReference type="Rhea" id="RHEA-COMP:10698"/>
        <dbReference type="Rhea" id="RHEA-COMP:10700"/>
        <dbReference type="ChEBI" id="CHEBI:15377"/>
        <dbReference type="ChEBI" id="CHEBI:29950"/>
        <dbReference type="ChEBI" id="CHEBI:50058"/>
        <dbReference type="ChEBI" id="CHEBI:57930"/>
        <dbReference type="ChEBI" id="CHEBI:73316"/>
        <dbReference type="EC" id="1.17.4.1"/>
    </reaction>
</comment>
<protein>
    <recommendedName>
        <fullName evidence="2">ribonucleoside-diphosphate reductase</fullName>
        <ecNumber evidence="2">1.17.4.1</ecNumber>
    </recommendedName>
</protein>
<comment type="similarity">
    <text evidence="1">Belongs to the ribonucleoside diphosphate reductase class-2 family.</text>
</comment>
<organism evidence="7 8">
    <name type="scientific">Desulforhopalus singaporensis</name>
    <dbReference type="NCBI Taxonomy" id="91360"/>
    <lineage>
        <taxon>Bacteria</taxon>
        <taxon>Pseudomonadati</taxon>
        <taxon>Thermodesulfobacteriota</taxon>
        <taxon>Desulfobulbia</taxon>
        <taxon>Desulfobulbales</taxon>
        <taxon>Desulfocapsaceae</taxon>
        <taxon>Desulforhopalus</taxon>
    </lineage>
</organism>
<proteinExistence type="inferred from homology"/>
<dbReference type="GO" id="GO:0000166">
    <property type="term" value="F:nucleotide binding"/>
    <property type="evidence" value="ECO:0007669"/>
    <property type="project" value="UniProtKB-KW"/>
</dbReference>
<reference evidence="7 8" key="1">
    <citation type="submission" date="2016-10" db="EMBL/GenBank/DDBJ databases">
        <authorList>
            <person name="de Groot N.N."/>
        </authorList>
    </citation>
    <scope>NUCLEOTIDE SEQUENCE [LARGE SCALE GENOMIC DNA]</scope>
    <source>
        <strain evidence="7 8">DSM 12130</strain>
    </source>
</reference>
<dbReference type="OrthoDB" id="5431896at2"/>
<keyword evidence="4" id="KW-0547">Nucleotide-binding</keyword>